<evidence type="ECO:0000313" key="5">
    <source>
        <dbReference type="EMBL" id="KAE8412102.1"/>
    </source>
</evidence>
<evidence type="ECO:0000256" key="2">
    <source>
        <dbReference type="ARBA" id="ARBA00022801"/>
    </source>
</evidence>
<organism evidence="5 6">
    <name type="scientific">Aspergillus pseudocaelatus</name>
    <dbReference type="NCBI Taxonomy" id="1825620"/>
    <lineage>
        <taxon>Eukaryota</taxon>
        <taxon>Fungi</taxon>
        <taxon>Dikarya</taxon>
        <taxon>Ascomycota</taxon>
        <taxon>Pezizomycotina</taxon>
        <taxon>Eurotiomycetes</taxon>
        <taxon>Eurotiomycetidae</taxon>
        <taxon>Eurotiales</taxon>
        <taxon>Aspergillaceae</taxon>
        <taxon>Aspergillus</taxon>
        <taxon>Aspergillus subgen. Circumdati</taxon>
    </lineage>
</organism>
<keyword evidence="2 3" id="KW-0378">Hydrolase</keyword>
<keyword evidence="6" id="KW-1185">Reference proteome</keyword>
<dbReference type="EC" id="3.1.1.-" evidence="3"/>
<feature type="chain" id="PRO_5044960066" description="Carboxylic ester hydrolase" evidence="3">
    <location>
        <begin position="20"/>
        <end position="515"/>
    </location>
</feature>
<dbReference type="PROSITE" id="PS00122">
    <property type="entry name" value="CARBOXYLESTERASE_B_1"/>
    <property type="match status" value="1"/>
</dbReference>
<accession>A0ABQ6W4N0</accession>
<gene>
    <name evidence="5" type="ORF">BDV36DRAFT_305196</name>
</gene>
<reference evidence="5 6" key="1">
    <citation type="submission" date="2019-04" db="EMBL/GenBank/DDBJ databases">
        <authorList>
            <consortium name="DOE Joint Genome Institute"/>
            <person name="Mondo S."/>
            <person name="Kjaerbolling I."/>
            <person name="Vesth T."/>
            <person name="Frisvad J.C."/>
            <person name="Nybo J.L."/>
            <person name="Theobald S."/>
            <person name="Kildgaard S."/>
            <person name="Isbrandt T."/>
            <person name="Kuo A."/>
            <person name="Sato A."/>
            <person name="Lyhne E.K."/>
            <person name="Kogle M.E."/>
            <person name="Wiebenga A."/>
            <person name="Kun R.S."/>
            <person name="Lubbers R.J."/>
            <person name="Makela M.R."/>
            <person name="Barry K."/>
            <person name="Chovatia M."/>
            <person name="Clum A."/>
            <person name="Daum C."/>
            <person name="Haridas S."/>
            <person name="He G."/>
            <person name="LaButti K."/>
            <person name="Lipzen A."/>
            <person name="Riley R."/>
            <person name="Salamov A."/>
            <person name="Simmons B.A."/>
            <person name="Magnuson J.K."/>
            <person name="Henrissat B."/>
            <person name="Mortensen U.H."/>
            <person name="Larsen T.O."/>
            <person name="Devries R.P."/>
            <person name="Grigoriev I.V."/>
            <person name="Machida M."/>
            <person name="Baker S.E."/>
            <person name="Andersen M.R."/>
            <person name="Cantor M.N."/>
            <person name="Hua S.X."/>
        </authorList>
    </citation>
    <scope>NUCLEOTIDE SEQUENCE [LARGE SCALE GENOMIC DNA]</scope>
    <source>
        <strain evidence="5 6">CBS 117616</strain>
    </source>
</reference>
<dbReference type="GO" id="GO:0016787">
    <property type="term" value="F:hydrolase activity"/>
    <property type="evidence" value="ECO:0007669"/>
    <property type="project" value="UniProtKB-KW"/>
</dbReference>
<protein>
    <recommendedName>
        <fullName evidence="3">Carboxylic ester hydrolase</fullName>
        <ecNumber evidence="3">3.1.1.-</ecNumber>
    </recommendedName>
</protein>
<dbReference type="Gene3D" id="3.40.50.1820">
    <property type="entry name" value="alpha/beta hydrolase"/>
    <property type="match status" value="1"/>
</dbReference>
<keyword evidence="3" id="KW-0732">Signal</keyword>
<dbReference type="PANTHER" id="PTHR11559">
    <property type="entry name" value="CARBOXYLESTERASE"/>
    <property type="match status" value="1"/>
</dbReference>
<evidence type="ECO:0000256" key="3">
    <source>
        <dbReference type="RuleBase" id="RU361235"/>
    </source>
</evidence>
<dbReference type="Proteomes" id="UP000325395">
    <property type="component" value="Unassembled WGS sequence"/>
</dbReference>
<name>A0ABQ6W4N0_9EURO</name>
<dbReference type="InterPro" id="IPR029058">
    <property type="entry name" value="AB_hydrolase_fold"/>
</dbReference>
<comment type="similarity">
    <text evidence="1 3">Belongs to the type-B carboxylesterase/lipase family.</text>
</comment>
<evidence type="ECO:0000259" key="4">
    <source>
        <dbReference type="Pfam" id="PF00135"/>
    </source>
</evidence>
<dbReference type="InterPro" id="IPR019826">
    <property type="entry name" value="Carboxylesterase_B_AS"/>
</dbReference>
<dbReference type="Pfam" id="PF00135">
    <property type="entry name" value="COesterase"/>
    <property type="match status" value="1"/>
</dbReference>
<feature type="domain" description="Carboxylesterase type B" evidence="4">
    <location>
        <begin position="27"/>
        <end position="499"/>
    </location>
</feature>
<evidence type="ECO:0000256" key="1">
    <source>
        <dbReference type="ARBA" id="ARBA00005964"/>
    </source>
</evidence>
<feature type="signal peptide" evidence="3">
    <location>
        <begin position="1"/>
        <end position="19"/>
    </location>
</feature>
<dbReference type="InterPro" id="IPR002018">
    <property type="entry name" value="CarbesteraseB"/>
</dbReference>
<sequence>MAQYILFAQFFLLFCLTAAQEVVVDLEYARYRGIRYAASPTGPLRFSAPQSPSVVAGIQDAFEHGPTCIPTSEYPIPEDASDCLFLDVYSPYRASNHPELLPVFVWIQGGGFNQNSNPNYNGTGLIQASGMGIVVVTFNYRVGPYGFLSRREIQQNGSVNNGLKDQTKVLEFGGDPKHVVIGGASAGAASITLLLSAYGGRDDGLFHAAAAESQSFATMLSLNQSQFAYNNLVIRTDCASDADTLECLRGLDTEVLQRENINTPLPNAQQAPLYLYGLVVDGDLVPDYTYRLFHRDHIIKVPVIFGDDTNEGTIFVPKNISNVGETDTFIQNQFATIELEQFAAINAWYFYESQTRQFPDAKPYWRPASTAYGEMRYICPGIDLASIYAKAGINSWNYHYAVQGPDLEESGLGVGHTVEINAIWGPNYVTGDPPSSYFITNAPIVPVMQGYWTSFIKTFDPNPHRYPGSPQWNTWGNEGYSRIFIKTNETRMEQVSEDQRERCEYLISIGPELQQ</sequence>
<dbReference type="InterPro" id="IPR050309">
    <property type="entry name" value="Type-B_Carboxylest/Lipase"/>
</dbReference>
<evidence type="ECO:0000313" key="6">
    <source>
        <dbReference type="Proteomes" id="UP000325395"/>
    </source>
</evidence>
<proteinExistence type="inferred from homology"/>
<dbReference type="EMBL" id="ML735847">
    <property type="protein sequence ID" value="KAE8412102.1"/>
    <property type="molecule type" value="Genomic_DNA"/>
</dbReference>
<dbReference type="SUPFAM" id="SSF53474">
    <property type="entry name" value="alpha/beta-Hydrolases"/>
    <property type="match status" value="1"/>
</dbReference>